<sequence>MADTIDQFLAEHTQLSRRYFLKCGVAGATGLTALNQLQAQAPGRDPVLQQAIERLETNLTVPKSFRDVSRGNPKPHTLSEEKRKQVGLTRDTWSLEVISDPEHKARLGNPLTKEKGNALDFETLLKLGEQHAVRFSKVMTCLNIRDPLGTGIWEGVPLREILWLTKPRDNIRRVFFKGYHNDDPKQIFQSSLPIDRVLEDPPGLPPVILCYKLNGQWLTPERGAPVRMLVPESYGFKNVKWLTHVYFSNLFHANDTYAKGNNDIDSTLKTYASTLSFPKEVKPQQPIPITGYAQAGTAGLAKVQVWIQKNGESFPQDDTYFTTAPWVDAEILSAPVADQWGGDLPENRIPSDTIGFDNGTGKPDAWPMPLMKAHWAILLPGLPAGKYTLRCRTIDANGKAQPLPRPFRKSGHVAIEKKDIVVTG</sequence>
<dbReference type="PANTHER" id="PTHR19372">
    <property type="entry name" value="SULFITE REDUCTASE"/>
    <property type="match status" value="1"/>
</dbReference>
<dbReference type="Pfam" id="PF00174">
    <property type="entry name" value="Oxidored_molyb"/>
    <property type="match status" value="1"/>
</dbReference>
<dbReference type="GO" id="GO:0008482">
    <property type="term" value="F:sulfite oxidase activity"/>
    <property type="evidence" value="ECO:0007669"/>
    <property type="project" value="TreeGrafter"/>
</dbReference>
<dbReference type="InterPro" id="IPR000572">
    <property type="entry name" value="OxRdtase_Mopterin-bd_dom"/>
</dbReference>
<accession>A0A517QBL3</accession>
<feature type="domain" description="Oxidoreductase molybdopterin-binding" evidence="2">
    <location>
        <begin position="148"/>
        <end position="249"/>
    </location>
</feature>
<keyword evidence="4" id="KW-1185">Reference proteome</keyword>
<dbReference type="EMBL" id="CP037421">
    <property type="protein sequence ID" value="QDT29022.1"/>
    <property type="molecule type" value="Genomic_DNA"/>
</dbReference>
<dbReference type="Proteomes" id="UP000315647">
    <property type="component" value="Chromosome"/>
</dbReference>
<organism evidence="3 4">
    <name type="scientific">Gimesia panareensis</name>
    <dbReference type="NCBI Taxonomy" id="2527978"/>
    <lineage>
        <taxon>Bacteria</taxon>
        <taxon>Pseudomonadati</taxon>
        <taxon>Planctomycetota</taxon>
        <taxon>Planctomycetia</taxon>
        <taxon>Planctomycetales</taxon>
        <taxon>Planctomycetaceae</taxon>
        <taxon>Gimesia</taxon>
    </lineage>
</organism>
<dbReference type="PANTHER" id="PTHR19372:SF7">
    <property type="entry name" value="SULFITE OXIDASE, MITOCHONDRIAL"/>
    <property type="match status" value="1"/>
</dbReference>
<gene>
    <name evidence="3" type="ORF">Enr10x_43710</name>
</gene>
<dbReference type="InterPro" id="IPR006311">
    <property type="entry name" value="TAT_signal"/>
</dbReference>
<reference evidence="3 4" key="1">
    <citation type="submission" date="2019-03" db="EMBL/GenBank/DDBJ databases">
        <title>Deep-cultivation of Planctomycetes and their phenomic and genomic characterization uncovers novel biology.</title>
        <authorList>
            <person name="Wiegand S."/>
            <person name="Jogler M."/>
            <person name="Boedeker C."/>
            <person name="Pinto D."/>
            <person name="Vollmers J."/>
            <person name="Rivas-Marin E."/>
            <person name="Kohn T."/>
            <person name="Peeters S.H."/>
            <person name="Heuer A."/>
            <person name="Rast P."/>
            <person name="Oberbeckmann S."/>
            <person name="Bunk B."/>
            <person name="Jeske O."/>
            <person name="Meyerdierks A."/>
            <person name="Storesund J.E."/>
            <person name="Kallscheuer N."/>
            <person name="Luecker S."/>
            <person name="Lage O.M."/>
            <person name="Pohl T."/>
            <person name="Merkel B.J."/>
            <person name="Hornburger P."/>
            <person name="Mueller R.-W."/>
            <person name="Bruemmer F."/>
            <person name="Labrenz M."/>
            <person name="Spormann A.M."/>
            <person name="Op den Camp H."/>
            <person name="Overmann J."/>
            <person name="Amann R."/>
            <person name="Jetten M.S.M."/>
            <person name="Mascher T."/>
            <person name="Medema M.H."/>
            <person name="Devos D.P."/>
            <person name="Kaster A.-K."/>
            <person name="Ovreas L."/>
            <person name="Rohde M."/>
            <person name="Galperin M.Y."/>
            <person name="Jogler C."/>
        </authorList>
    </citation>
    <scope>NUCLEOTIDE SEQUENCE [LARGE SCALE GENOMIC DNA]</scope>
    <source>
        <strain evidence="3 4">Enr10</strain>
    </source>
</reference>
<dbReference type="GO" id="GO:0006790">
    <property type="term" value="P:sulfur compound metabolic process"/>
    <property type="evidence" value="ECO:0007669"/>
    <property type="project" value="TreeGrafter"/>
</dbReference>
<evidence type="ECO:0000256" key="1">
    <source>
        <dbReference type="SAM" id="MobiDB-lite"/>
    </source>
</evidence>
<feature type="region of interest" description="Disordered" evidence="1">
    <location>
        <begin position="64"/>
        <end position="83"/>
    </location>
</feature>
<dbReference type="PRINTS" id="PR00407">
    <property type="entry name" value="EUMOPTERIN"/>
</dbReference>
<proteinExistence type="predicted"/>
<protein>
    <submittedName>
        <fullName evidence="3">TMAO/DMSO reductase</fullName>
    </submittedName>
</protein>
<evidence type="ECO:0000313" key="3">
    <source>
        <dbReference type="EMBL" id="QDT29022.1"/>
    </source>
</evidence>
<name>A0A517QBL3_9PLAN</name>
<dbReference type="PROSITE" id="PS51318">
    <property type="entry name" value="TAT"/>
    <property type="match status" value="1"/>
</dbReference>
<dbReference type="RefSeq" id="WP_145451292.1">
    <property type="nucleotide sequence ID" value="NZ_CP037421.1"/>
</dbReference>
<dbReference type="GO" id="GO:0043546">
    <property type="term" value="F:molybdopterin cofactor binding"/>
    <property type="evidence" value="ECO:0007669"/>
    <property type="project" value="TreeGrafter"/>
</dbReference>
<dbReference type="SUPFAM" id="SSF56524">
    <property type="entry name" value="Oxidoreductase molybdopterin-binding domain"/>
    <property type="match status" value="1"/>
</dbReference>
<dbReference type="InterPro" id="IPR008335">
    <property type="entry name" value="Mopterin_OxRdtase_euk"/>
</dbReference>
<evidence type="ECO:0000313" key="4">
    <source>
        <dbReference type="Proteomes" id="UP000315647"/>
    </source>
</evidence>
<dbReference type="AlphaFoldDB" id="A0A517QBL3"/>
<dbReference type="InterPro" id="IPR036374">
    <property type="entry name" value="OxRdtase_Mopterin-bd_sf"/>
</dbReference>
<dbReference type="Gene3D" id="2.60.40.650">
    <property type="match status" value="1"/>
</dbReference>
<evidence type="ECO:0000259" key="2">
    <source>
        <dbReference type="Pfam" id="PF00174"/>
    </source>
</evidence>
<dbReference type="GO" id="GO:0020037">
    <property type="term" value="F:heme binding"/>
    <property type="evidence" value="ECO:0007669"/>
    <property type="project" value="TreeGrafter"/>
</dbReference>
<dbReference type="Gene3D" id="3.90.420.10">
    <property type="entry name" value="Oxidoreductase, molybdopterin-binding domain"/>
    <property type="match status" value="1"/>
</dbReference>